<dbReference type="InterPro" id="IPR036179">
    <property type="entry name" value="Ig-like_dom_sf"/>
</dbReference>
<dbReference type="STRING" id="9838.ENSCDRP00005003336"/>
<dbReference type="InterPro" id="IPR013783">
    <property type="entry name" value="Ig-like_fold"/>
</dbReference>
<dbReference type="InterPro" id="IPR003006">
    <property type="entry name" value="Ig/MHC_CS"/>
</dbReference>
<dbReference type="SMART" id="SM00407">
    <property type="entry name" value="IGc1"/>
    <property type="match status" value="1"/>
</dbReference>
<keyword evidence="1" id="KW-0393">Immunoglobulin domain</keyword>
<dbReference type="Pfam" id="PF07654">
    <property type="entry name" value="C1-set"/>
    <property type="match status" value="1"/>
</dbReference>
<feature type="domain" description="Ig-like" evidence="2">
    <location>
        <begin position="1"/>
        <end position="65"/>
    </location>
</feature>
<evidence type="ECO:0000256" key="1">
    <source>
        <dbReference type="ARBA" id="ARBA00023319"/>
    </source>
</evidence>
<protein>
    <submittedName>
        <fullName evidence="3">Ig epsilon chain C region</fullName>
    </submittedName>
</protein>
<evidence type="ECO:0000259" key="2">
    <source>
        <dbReference type="PROSITE" id="PS50835"/>
    </source>
</evidence>
<dbReference type="SUPFAM" id="SSF48726">
    <property type="entry name" value="Immunoglobulin"/>
    <property type="match status" value="2"/>
</dbReference>
<comment type="caution">
    <text evidence="3">The sequence shown here is derived from an EMBL/GenBank/DDBJ whole genome shotgun (WGS) entry which is preliminary data.</text>
</comment>
<dbReference type="AlphaFoldDB" id="A0A5N4E115"/>
<dbReference type="FunFam" id="2.60.40.10:FF:000463">
    <property type="entry name" value="Immunoglobulin heavy constant gamma 1"/>
    <property type="match status" value="1"/>
</dbReference>
<dbReference type="PROSITE" id="PS50835">
    <property type="entry name" value="IG_LIKE"/>
    <property type="match status" value="2"/>
</dbReference>
<dbReference type="CDD" id="cd05768">
    <property type="entry name" value="IgC1_CH3_IgAGD_CH4_IgAEM"/>
    <property type="match status" value="1"/>
</dbReference>
<proteinExistence type="predicted"/>
<keyword evidence="4" id="KW-1185">Reference proteome</keyword>
<name>A0A5N4E115_CAMDR</name>
<dbReference type="InterPro" id="IPR013151">
    <property type="entry name" value="Immunoglobulin_dom"/>
</dbReference>
<dbReference type="InterPro" id="IPR007110">
    <property type="entry name" value="Ig-like_dom"/>
</dbReference>
<dbReference type="PANTHER" id="PTHR23411">
    <property type="entry name" value="TAPASIN"/>
    <property type="match status" value="1"/>
</dbReference>
<organism evidence="3 4">
    <name type="scientific">Camelus dromedarius</name>
    <name type="common">Dromedary</name>
    <name type="synonym">Arabian camel</name>
    <dbReference type="NCBI Taxonomy" id="9838"/>
    <lineage>
        <taxon>Eukaryota</taxon>
        <taxon>Metazoa</taxon>
        <taxon>Chordata</taxon>
        <taxon>Craniata</taxon>
        <taxon>Vertebrata</taxon>
        <taxon>Euteleostomi</taxon>
        <taxon>Mammalia</taxon>
        <taxon>Eutheria</taxon>
        <taxon>Laurasiatheria</taxon>
        <taxon>Artiodactyla</taxon>
        <taxon>Tylopoda</taxon>
        <taxon>Camelidae</taxon>
        <taxon>Camelus</taxon>
    </lineage>
</organism>
<sequence>MNLTWFRENRGPAQPDSLVIKTQFNKTVTATSTLLVDVQDWIEGETYYCKVTHPDLPRSILRSISKAPGKRLAPEVYVLSPRKEERAAKDKLTLTCLAQNFFPEDISVQWLRNKALIQTDQHSTTKPHKANGPSPAFFVYSRLVVSQADWEQKNKFTCRVVHEALPGSRTLEKSVSSDLGK</sequence>
<dbReference type="EMBL" id="JWIN03000006">
    <property type="protein sequence ID" value="KAB1277055.1"/>
    <property type="molecule type" value="Genomic_DNA"/>
</dbReference>
<dbReference type="InterPro" id="IPR050380">
    <property type="entry name" value="Immune_Resp_Modulators"/>
</dbReference>
<dbReference type="Pfam" id="PF00047">
    <property type="entry name" value="ig"/>
    <property type="match status" value="1"/>
</dbReference>
<reference evidence="3 4" key="1">
    <citation type="journal article" date="2019" name="Mol. Ecol. Resour.">
        <title>Improving Illumina assemblies with Hi-C and long reads: an example with the North African dromedary.</title>
        <authorList>
            <person name="Elbers J.P."/>
            <person name="Rogers M.F."/>
            <person name="Perelman P.L."/>
            <person name="Proskuryakova A.A."/>
            <person name="Serdyukova N.A."/>
            <person name="Johnson W.E."/>
            <person name="Horin P."/>
            <person name="Corander J."/>
            <person name="Murphy D."/>
            <person name="Burger P.A."/>
        </authorList>
    </citation>
    <scope>NUCLEOTIDE SEQUENCE [LARGE SCALE GENOMIC DNA]</scope>
    <source>
        <strain evidence="3">Drom800</strain>
        <tissue evidence="3">Blood</tissue>
    </source>
</reference>
<dbReference type="Proteomes" id="UP000299084">
    <property type="component" value="Unassembled WGS sequence"/>
</dbReference>
<evidence type="ECO:0000313" key="4">
    <source>
        <dbReference type="Proteomes" id="UP000299084"/>
    </source>
</evidence>
<gene>
    <name evidence="3" type="ORF">Cadr_000006568</name>
</gene>
<dbReference type="PROSITE" id="PS00290">
    <property type="entry name" value="IG_MHC"/>
    <property type="match status" value="2"/>
</dbReference>
<dbReference type="Gene3D" id="2.60.40.10">
    <property type="entry name" value="Immunoglobulins"/>
    <property type="match status" value="2"/>
</dbReference>
<evidence type="ECO:0000313" key="3">
    <source>
        <dbReference type="EMBL" id="KAB1277055.1"/>
    </source>
</evidence>
<accession>A0A5N4E115</accession>
<feature type="domain" description="Ig-like" evidence="2">
    <location>
        <begin position="74"/>
        <end position="176"/>
    </location>
</feature>
<dbReference type="InterPro" id="IPR003597">
    <property type="entry name" value="Ig_C1-set"/>
</dbReference>